<feature type="transmembrane region" description="Helical" evidence="1">
    <location>
        <begin position="105"/>
        <end position="122"/>
    </location>
</feature>
<dbReference type="Proteomes" id="UP000606044">
    <property type="component" value="Unassembled WGS sequence"/>
</dbReference>
<organism evidence="2 3">
    <name type="scientific">Azorhizobium oxalatiphilum</name>
    <dbReference type="NCBI Taxonomy" id="980631"/>
    <lineage>
        <taxon>Bacteria</taxon>
        <taxon>Pseudomonadati</taxon>
        <taxon>Pseudomonadota</taxon>
        <taxon>Alphaproteobacteria</taxon>
        <taxon>Hyphomicrobiales</taxon>
        <taxon>Xanthobacteraceae</taxon>
        <taxon>Azorhizobium</taxon>
    </lineage>
</organism>
<keyword evidence="1" id="KW-1133">Transmembrane helix</keyword>
<name>A0A917BHY2_9HYPH</name>
<feature type="transmembrane region" description="Helical" evidence="1">
    <location>
        <begin position="128"/>
        <end position="146"/>
    </location>
</feature>
<dbReference type="AlphaFoldDB" id="A0A917BHY2"/>
<evidence type="ECO:0000256" key="1">
    <source>
        <dbReference type="SAM" id="Phobius"/>
    </source>
</evidence>
<dbReference type="RefSeq" id="WP_188574646.1">
    <property type="nucleotide sequence ID" value="NZ_BMCT01000001.1"/>
</dbReference>
<dbReference type="EMBL" id="BMCT01000001">
    <property type="protein sequence ID" value="GGF46449.1"/>
    <property type="molecule type" value="Genomic_DNA"/>
</dbReference>
<evidence type="ECO:0000313" key="2">
    <source>
        <dbReference type="EMBL" id="GGF46449.1"/>
    </source>
</evidence>
<comment type="caution">
    <text evidence="2">The sequence shown here is derived from an EMBL/GenBank/DDBJ whole genome shotgun (WGS) entry which is preliminary data.</text>
</comment>
<evidence type="ECO:0000313" key="3">
    <source>
        <dbReference type="Proteomes" id="UP000606044"/>
    </source>
</evidence>
<keyword evidence="1" id="KW-0812">Transmembrane</keyword>
<dbReference type="InterPro" id="IPR029058">
    <property type="entry name" value="AB_hydrolase_fold"/>
</dbReference>
<dbReference type="SUPFAM" id="SSF53474">
    <property type="entry name" value="alpha/beta-Hydrolases"/>
    <property type="match status" value="1"/>
</dbReference>
<feature type="transmembrane region" description="Helical" evidence="1">
    <location>
        <begin position="184"/>
        <end position="203"/>
    </location>
</feature>
<reference evidence="2" key="1">
    <citation type="journal article" date="2014" name="Int. J. Syst. Evol. Microbiol.">
        <title>Complete genome sequence of Corynebacterium casei LMG S-19264T (=DSM 44701T), isolated from a smear-ripened cheese.</title>
        <authorList>
            <consortium name="US DOE Joint Genome Institute (JGI-PGF)"/>
            <person name="Walter F."/>
            <person name="Albersmeier A."/>
            <person name="Kalinowski J."/>
            <person name="Ruckert C."/>
        </authorList>
    </citation>
    <scope>NUCLEOTIDE SEQUENCE</scope>
    <source>
        <strain evidence="2">CCM 7897</strain>
    </source>
</reference>
<gene>
    <name evidence="2" type="ORF">GCM10007301_02450</name>
</gene>
<sequence length="387" mass="41993">MAGKRQAIVLIPGLRRLQRNVQRAVLVENLLVDEHVPLRRSGTDETAEIKIPGASGVRLRVVEARAGEAAPPAGLESCDVFEAYWVDLLPAEAETKPFVRMMRGFGLLSYWFISRIWLAVLWATSWQVALGLLLGGIALIVWYASVVITAANWVLDPATGGAMATTLLGMFPRTTSGLRWLAGWWGWPMIALLLPVTPLMVLVEHAQAVRVLLTNALDERGVGQRSRIRKAVGDVLSAVAGASDEQGLPSYDVITVVAHSFGAVILIDLLADWPHDRDFARMEVVTLGSPDSVLAVRSRWLREETARVLAQKPVARWTDVSAGNDYLSAPVAGHAAAYGSQASRQLVLDQGGLFQTRAHGAYFTSSEVLELLLARPAQAPAPHTPPE</sequence>
<accession>A0A917BHY2</accession>
<reference evidence="2" key="2">
    <citation type="submission" date="2020-09" db="EMBL/GenBank/DDBJ databases">
        <authorList>
            <person name="Sun Q."/>
            <person name="Sedlacek I."/>
        </authorList>
    </citation>
    <scope>NUCLEOTIDE SEQUENCE</scope>
    <source>
        <strain evidence="2">CCM 7897</strain>
    </source>
</reference>
<keyword evidence="1" id="KW-0472">Membrane</keyword>
<keyword evidence="3" id="KW-1185">Reference proteome</keyword>
<proteinExistence type="predicted"/>
<protein>
    <submittedName>
        <fullName evidence="2">Uncharacterized protein</fullName>
    </submittedName>
</protein>